<evidence type="ECO:0000313" key="1">
    <source>
        <dbReference type="EMBL" id="MET4757020.1"/>
    </source>
</evidence>
<comment type="caution">
    <text evidence="1">The sequence shown here is derived from an EMBL/GenBank/DDBJ whole genome shotgun (WGS) entry which is preliminary data.</text>
</comment>
<evidence type="ECO:0000313" key="2">
    <source>
        <dbReference type="Proteomes" id="UP001549366"/>
    </source>
</evidence>
<sequence>MAQFTDIHITDRDLTLDVAGIPERIDDRYVIAQDLKHAILDTGILVELIAERSPMKWARNMVRLADLAEEDIRIIPGTVLIRRDKKHIGKITIFAETTLGRIALAGEQQNDQTSLSISSEVTP</sequence>
<proteinExistence type="predicted"/>
<name>A0ABV2SGZ7_9GAMM</name>
<dbReference type="EMBL" id="JBEWTB010000002">
    <property type="protein sequence ID" value="MET4757020.1"/>
    <property type="molecule type" value="Genomic_DNA"/>
</dbReference>
<organism evidence="1 2">
    <name type="scientific">Endozoicomonas lisbonensis</name>
    <dbReference type="NCBI Taxonomy" id="3120522"/>
    <lineage>
        <taxon>Bacteria</taxon>
        <taxon>Pseudomonadati</taxon>
        <taxon>Pseudomonadota</taxon>
        <taxon>Gammaproteobacteria</taxon>
        <taxon>Oceanospirillales</taxon>
        <taxon>Endozoicomonadaceae</taxon>
        <taxon>Endozoicomonas</taxon>
    </lineage>
</organism>
<protein>
    <submittedName>
        <fullName evidence="1">Uncharacterized protein</fullName>
    </submittedName>
</protein>
<accession>A0ABV2SGZ7</accession>
<dbReference type="Proteomes" id="UP001549366">
    <property type="component" value="Unassembled WGS sequence"/>
</dbReference>
<keyword evidence="2" id="KW-1185">Reference proteome</keyword>
<gene>
    <name evidence="1" type="ORF">V5J35_002212</name>
</gene>
<reference evidence="1 2" key="1">
    <citation type="submission" date="2024-06" db="EMBL/GenBank/DDBJ databases">
        <title>Genomic Encyclopedia of Type Strains, Phase V (KMG-V): Genome sequencing to study the core and pangenomes of soil and plant-associated prokaryotes.</title>
        <authorList>
            <person name="Whitman W."/>
        </authorList>
    </citation>
    <scope>NUCLEOTIDE SEQUENCE [LARGE SCALE GENOMIC DNA]</scope>
    <source>
        <strain evidence="1 2">NE40</strain>
    </source>
</reference>
<dbReference type="Pfam" id="PF10761">
    <property type="entry name" value="DUF2590"/>
    <property type="match status" value="1"/>
</dbReference>
<dbReference type="RefSeq" id="WP_354016377.1">
    <property type="nucleotide sequence ID" value="NZ_JBEWTB010000002.1"/>
</dbReference>
<dbReference type="InterPro" id="IPR019697">
    <property type="entry name" value="Phage_HP1_Orf28"/>
</dbReference>